<accession>A0A1E5SKA8</accession>
<gene>
    <name evidence="9" type="ORF">BFP71_08190</name>
</gene>
<organism evidence="9 10">
    <name type="scientific">Roseivirga misakiensis</name>
    <dbReference type="NCBI Taxonomy" id="1563681"/>
    <lineage>
        <taxon>Bacteria</taxon>
        <taxon>Pseudomonadati</taxon>
        <taxon>Bacteroidota</taxon>
        <taxon>Cytophagia</taxon>
        <taxon>Cytophagales</taxon>
        <taxon>Roseivirgaceae</taxon>
        <taxon>Roseivirga</taxon>
    </lineage>
</organism>
<evidence type="ECO:0000256" key="3">
    <source>
        <dbReference type="ARBA" id="ARBA00022692"/>
    </source>
</evidence>
<dbReference type="Proteomes" id="UP000095552">
    <property type="component" value="Unassembled WGS sequence"/>
</dbReference>
<evidence type="ECO:0000313" key="9">
    <source>
        <dbReference type="EMBL" id="OEJ99548.1"/>
    </source>
</evidence>
<dbReference type="GO" id="GO:0005886">
    <property type="term" value="C:plasma membrane"/>
    <property type="evidence" value="ECO:0007669"/>
    <property type="project" value="UniProtKB-SubCell"/>
</dbReference>
<evidence type="ECO:0008006" key="11">
    <source>
        <dbReference type="Google" id="ProtNLM"/>
    </source>
</evidence>
<keyword evidence="3 6" id="KW-0812">Transmembrane</keyword>
<sequence length="872" mass="97867">MNNTPKFWTRLFEWLCDDSFFEELQGDLEERYFINQEKFGAQKAKAAYRKEVLKMVRPSVLKLKNKLPGLFNVSLFRIHLILSLRNLKRNKVYSTINILGLGAALSVCLLIVNMVLTGLLEDHQHPENDRFYRITTTQTYSNGVKNRSATNPKPLERILKSELPEIELMALVDFGPNFKFDWGNAGFETNSILVDPTFFKLFDFKVLEGNPNNLFEDLNSIVITSEVAEQIFSDESAIGKTTLDGKVVKAVIENPKAVSHMDFQTIASRDINKLSDFKDKSSPADWEAFDGYFIYIRANDQFKKSEIDLKLREISNRVNSFDNIGDRSFLFSSQRVRDVTFGDFFMFDFGMVVNRNWLYTMLILGAIILGVAIFNYTNLAVARGIQRTKEIGIRKINGSTEFQIVSQFLTETVLLAILAFGIGLVSYNLFASTFVSTLEGVSGIFTESLSPKLILWFLFFTVLIGLIAGILPALHFARIKPLDAIKSKLLGNRLSVPKLRKVLTGIQLTISMLSILLMTIGNDVYKQVLSSDLGFDYESVVTFNTYEVDTEILLNSLSKISTIEEISRSDFTPGVEHNGLMKAFMGKTIDTVPIYVGTANYAFGNLYEPKMLRGELPQTLEKTSDHILVNPLFLQRLNIPLDSALGQKIYLKSSGGQSVQTKYIAGVMDSFVRNAMESYGVPFVIELSEENEELNTISLKIDFENLSTTLDQVNKIYSDLSTKSTFEPKFLDDQIENSYYELLGIIKTIWFLGIVIILIAILGQLGITLYDAESRTKEIGIRKVLGAGPIHLLKLLLGGTLKTLLIALVISTPLAFLFIGNGIMVNISVQTHISIFAAIEGFLGLSTLVIGVILLQTLRTARLNPSESLRNE</sequence>
<dbReference type="EMBL" id="MDGQ01000005">
    <property type="protein sequence ID" value="OEJ99548.1"/>
    <property type="molecule type" value="Genomic_DNA"/>
</dbReference>
<keyword evidence="10" id="KW-1185">Reference proteome</keyword>
<feature type="transmembrane region" description="Helical" evidence="6">
    <location>
        <begin position="804"/>
        <end position="827"/>
    </location>
</feature>
<evidence type="ECO:0000259" key="8">
    <source>
        <dbReference type="Pfam" id="PF12704"/>
    </source>
</evidence>
<dbReference type="STRING" id="1563681.BFP71_08190"/>
<comment type="subcellular location">
    <subcellularLocation>
        <location evidence="1">Cell membrane</location>
        <topology evidence="1">Multi-pass membrane protein</topology>
    </subcellularLocation>
</comment>
<reference evidence="9 10" key="1">
    <citation type="submission" date="2016-08" db="EMBL/GenBank/DDBJ databases">
        <title>Draft genome of Fabibacter sp. strain SK-8.</title>
        <authorList>
            <person name="Wong S.-K."/>
            <person name="Hamasaki K."/>
            <person name="Yoshizawa S."/>
        </authorList>
    </citation>
    <scope>NUCLEOTIDE SEQUENCE [LARGE SCALE GENOMIC DNA]</scope>
    <source>
        <strain evidence="9 10">SK-8</strain>
    </source>
</reference>
<keyword evidence="2" id="KW-1003">Cell membrane</keyword>
<dbReference type="PANTHER" id="PTHR30572">
    <property type="entry name" value="MEMBRANE COMPONENT OF TRANSPORTER-RELATED"/>
    <property type="match status" value="1"/>
</dbReference>
<feature type="transmembrane region" description="Helical" evidence="6">
    <location>
        <begin position="502"/>
        <end position="521"/>
    </location>
</feature>
<evidence type="ECO:0000256" key="1">
    <source>
        <dbReference type="ARBA" id="ARBA00004651"/>
    </source>
</evidence>
<feature type="domain" description="MacB-like periplasmic core" evidence="8">
    <location>
        <begin position="95"/>
        <end position="301"/>
    </location>
</feature>
<dbReference type="InterPro" id="IPR050250">
    <property type="entry name" value="Macrolide_Exporter_MacB"/>
</dbReference>
<dbReference type="AlphaFoldDB" id="A0A1E5SKA8"/>
<protein>
    <recommendedName>
        <fullName evidence="11">ABC3 transporter permease protein domain-containing protein</fullName>
    </recommendedName>
</protein>
<evidence type="ECO:0000256" key="5">
    <source>
        <dbReference type="ARBA" id="ARBA00023136"/>
    </source>
</evidence>
<dbReference type="InterPro" id="IPR047699">
    <property type="entry name" value="Permease_put_prefix"/>
</dbReference>
<dbReference type="OrthoDB" id="973852at2"/>
<feature type="transmembrane region" description="Helical" evidence="6">
    <location>
        <begin position="357"/>
        <end position="377"/>
    </location>
</feature>
<comment type="caution">
    <text evidence="9">The sequence shown here is derived from an EMBL/GenBank/DDBJ whole genome shotgun (WGS) entry which is preliminary data.</text>
</comment>
<evidence type="ECO:0000313" key="10">
    <source>
        <dbReference type="Proteomes" id="UP000095552"/>
    </source>
</evidence>
<feature type="transmembrane region" description="Helical" evidence="6">
    <location>
        <begin position="454"/>
        <end position="477"/>
    </location>
</feature>
<dbReference type="GO" id="GO:0022857">
    <property type="term" value="F:transmembrane transporter activity"/>
    <property type="evidence" value="ECO:0007669"/>
    <property type="project" value="TreeGrafter"/>
</dbReference>
<evidence type="ECO:0000259" key="7">
    <source>
        <dbReference type="Pfam" id="PF02687"/>
    </source>
</evidence>
<keyword evidence="4 6" id="KW-1133">Transmembrane helix</keyword>
<dbReference type="NCBIfam" id="NF038404">
    <property type="entry name" value="perm_prefix_2"/>
    <property type="match status" value="1"/>
</dbReference>
<feature type="domain" description="ABC3 transporter permease C-terminal" evidence="7">
    <location>
        <begin position="363"/>
        <end position="481"/>
    </location>
</feature>
<dbReference type="PANTHER" id="PTHR30572:SF18">
    <property type="entry name" value="ABC-TYPE MACROLIDE FAMILY EXPORT SYSTEM PERMEASE COMPONENT 2"/>
    <property type="match status" value="1"/>
</dbReference>
<keyword evidence="5 6" id="KW-0472">Membrane</keyword>
<dbReference type="Pfam" id="PF12704">
    <property type="entry name" value="MacB_PCD"/>
    <property type="match status" value="1"/>
</dbReference>
<name>A0A1E5SKA8_9BACT</name>
<evidence type="ECO:0000256" key="6">
    <source>
        <dbReference type="SAM" id="Phobius"/>
    </source>
</evidence>
<evidence type="ECO:0000256" key="2">
    <source>
        <dbReference type="ARBA" id="ARBA00022475"/>
    </source>
</evidence>
<evidence type="ECO:0000256" key="4">
    <source>
        <dbReference type="ARBA" id="ARBA00022989"/>
    </source>
</evidence>
<proteinExistence type="predicted"/>
<dbReference type="InterPro" id="IPR025857">
    <property type="entry name" value="MacB_PCD"/>
</dbReference>
<dbReference type="RefSeq" id="WP_069835010.1">
    <property type="nucleotide sequence ID" value="NZ_MDGQ01000005.1"/>
</dbReference>
<feature type="domain" description="ABC3 transporter permease C-terminal" evidence="7">
    <location>
        <begin position="751"/>
        <end position="865"/>
    </location>
</feature>
<feature type="transmembrane region" description="Helical" evidence="6">
    <location>
        <begin position="413"/>
        <end position="434"/>
    </location>
</feature>
<feature type="transmembrane region" description="Helical" evidence="6">
    <location>
        <begin position="96"/>
        <end position="120"/>
    </location>
</feature>
<feature type="transmembrane region" description="Helical" evidence="6">
    <location>
        <begin position="749"/>
        <end position="770"/>
    </location>
</feature>
<dbReference type="InterPro" id="IPR003838">
    <property type="entry name" value="ABC3_permease_C"/>
</dbReference>
<dbReference type="Pfam" id="PF02687">
    <property type="entry name" value="FtsX"/>
    <property type="match status" value="2"/>
</dbReference>
<feature type="transmembrane region" description="Helical" evidence="6">
    <location>
        <begin position="833"/>
        <end position="855"/>
    </location>
</feature>